<dbReference type="EMBL" id="JADCKB010000008">
    <property type="protein sequence ID" value="MBE5039794.1"/>
    <property type="molecule type" value="Genomic_DNA"/>
</dbReference>
<sequence length="105" mass="12397">MYEKFIRDRISELRLKKGVSEYKMSTDMGHSKSYIQSITSGRSLPSLGEFLFMCEYFEITPKEFFDDEIKEPMLVQKAMDGIKNMDEKDLNILITLIDRLNEKEQ</sequence>
<dbReference type="GO" id="GO:0003677">
    <property type="term" value="F:DNA binding"/>
    <property type="evidence" value="ECO:0007669"/>
    <property type="project" value="InterPro"/>
</dbReference>
<proteinExistence type="predicted"/>
<evidence type="ECO:0000313" key="2">
    <source>
        <dbReference type="EMBL" id="MBE5039794.1"/>
    </source>
</evidence>
<dbReference type="InterPro" id="IPR001387">
    <property type="entry name" value="Cro/C1-type_HTH"/>
</dbReference>
<protein>
    <submittedName>
        <fullName evidence="2">Helix-turn-helix transcriptional regulator</fullName>
    </submittedName>
</protein>
<reference evidence="2" key="1">
    <citation type="submission" date="2020-10" db="EMBL/GenBank/DDBJ databases">
        <title>ChiBAC.</title>
        <authorList>
            <person name="Zenner C."/>
            <person name="Hitch T.C.A."/>
            <person name="Clavel T."/>
        </authorList>
    </citation>
    <scope>NUCLEOTIDE SEQUENCE</scope>
    <source>
        <strain evidence="2">DSM 107454</strain>
    </source>
</reference>
<evidence type="ECO:0000259" key="1">
    <source>
        <dbReference type="PROSITE" id="PS50943"/>
    </source>
</evidence>
<accession>A0A9D5M347</accession>
<dbReference type="RefSeq" id="WP_226392358.1">
    <property type="nucleotide sequence ID" value="NZ_JADCKB010000008.1"/>
</dbReference>
<dbReference type="Pfam" id="PF01381">
    <property type="entry name" value="HTH_3"/>
    <property type="match status" value="1"/>
</dbReference>
<keyword evidence="3" id="KW-1185">Reference proteome</keyword>
<evidence type="ECO:0000313" key="3">
    <source>
        <dbReference type="Proteomes" id="UP000806542"/>
    </source>
</evidence>
<dbReference type="CDD" id="cd00093">
    <property type="entry name" value="HTH_XRE"/>
    <property type="match status" value="1"/>
</dbReference>
<name>A0A9D5M347_9FIRM</name>
<comment type="caution">
    <text evidence="2">The sequence shown here is derived from an EMBL/GenBank/DDBJ whole genome shotgun (WGS) entry which is preliminary data.</text>
</comment>
<dbReference type="Proteomes" id="UP000806542">
    <property type="component" value="Unassembled WGS sequence"/>
</dbReference>
<dbReference type="SMART" id="SM00530">
    <property type="entry name" value="HTH_XRE"/>
    <property type="match status" value="1"/>
</dbReference>
<gene>
    <name evidence="2" type="ORF">INF28_04870</name>
</gene>
<organism evidence="2 3">
    <name type="scientific">Ructibacterium gallinarum</name>
    <dbReference type="NCBI Taxonomy" id="2779355"/>
    <lineage>
        <taxon>Bacteria</taxon>
        <taxon>Bacillati</taxon>
        <taxon>Bacillota</taxon>
        <taxon>Clostridia</taxon>
        <taxon>Eubacteriales</taxon>
        <taxon>Oscillospiraceae</taxon>
        <taxon>Ructibacterium</taxon>
    </lineage>
</organism>
<dbReference type="PROSITE" id="PS50943">
    <property type="entry name" value="HTH_CROC1"/>
    <property type="match status" value="1"/>
</dbReference>
<dbReference type="AlphaFoldDB" id="A0A9D5M347"/>
<feature type="domain" description="HTH cro/C1-type" evidence="1">
    <location>
        <begin position="10"/>
        <end position="64"/>
    </location>
</feature>
<dbReference type="Gene3D" id="1.10.260.40">
    <property type="entry name" value="lambda repressor-like DNA-binding domains"/>
    <property type="match status" value="1"/>
</dbReference>
<dbReference type="SUPFAM" id="SSF47413">
    <property type="entry name" value="lambda repressor-like DNA-binding domains"/>
    <property type="match status" value="1"/>
</dbReference>
<dbReference type="InterPro" id="IPR010982">
    <property type="entry name" value="Lambda_DNA-bd_dom_sf"/>
</dbReference>